<gene>
    <name evidence="1" type="ORF">rsdtw13_05330</name>
</gene>
<comment type="caution">
    <text evidence="1">The sequence shown here is derived from an EMBL/GenBank/DDBJ whole genome shotgun (WGS) entry which is preliminary data.</text>
</comment>
<name>A0ACB5R855_9CLOT</name>
<dbReference type="EMBL" id="BROD01000001">
    <property type="protein sequence ID" value="GKX65275.1"/>
    <property type="molecule type" value="Genomic_DNA"/>
</dbReference>
<sequence>MKRLVKFIILLAISVNLTVIASGKVIKANANIASTKQVDRFNNIKQKGVLTVLSPDMPPYSYKDSKDGEFSGIDAEIIREIARRLGINRVEAKYIAFPYLIEEVTKNPQVDLLAQGIYITDERKQLVNFSNSIYTEVDGILARKDSNINSKSDLKNKKIGVISCTVYETMAEKWKRQGVIKDYLKFYDSNSLEVALESNVIDAMLASSVVEEDILYQKPNLKFKLLSPSQYKPELNFSVGYAFKKEDTELLNVVNEKLREMKNDGTIYQILAKNGVSSHYIP</sequence>
<organism evidence="1 2">
    <name type="scientific">Inconstantimicrobium mannanitabidum</name>
    <dbReference type="NCBI Taxonomy" id="1604901"/>
    <lineage>
        <taxon>Bacteria</taxon>
        <taxon>Bacillati</taxon>
        <taxon>Bacillota</taxon>
        <taxon>Clostridia</taxon>
        <taxon>Eubacteriales</taxon>
        <taxon>Clostridiaceae</taxon>
        <taxon>Inconstantimicrobium</taxon>
    </lineage>
</organism>
<reference evidence="1" key="1">
    <citation type="journal article" date="2025" name="Int. J. Syst. Evol. Microbiol.">
        <title>Inconstantimicrobium mannanitabidum sp. nov., a novel member of the family Clostridiaceae isolated from anoxic soil under the treatment of reductive soil disinfestation.</title>
        <authorList>
            <person name="Ueki A."/>
            <person name="Tonouchi A."/>
            <person name="Honma S."/>
            <person name="Kaku N."/>
            <person name="Ueki K."/>
        </authorList>
    </citation>
    <scope>NUCLEOTIDE SEQUENCE</scope>
    <source>
        <strain evidence="1">TW13</strain>
    </source>
</reference>
<proteinExistence type="predicted"/>
<keyword evidence="2" id="KW-1185">Reference proteome</keyword>
<evidence type="ECO:0000313" key="2">
    <source>
        <dbReference type="Proteomes" id="UP001058074"/>
    </source>
</evidence>
<protein>
    <submittedName>
        <fullName evidence="1">Glutamine ABC transporter substrate-binding protein</fullName>
    </submittedName>
</protein>
<accession>A0ACB5R855</accession>
<evidence type="ECO:0000313" key="1">
    <source>
        <dbReference type="EMBL" id="GKX65275.1"/>
    </source>
</evidence>
<dbReference type="Proteomes" id="UP001058074">
    <property type="component" value="Unassembled WGS sequence"/>
</dbReference>